<name>A0A151JUA4_9HYME</name>
<dbReference type="AlphaFoldDB" id="A0A151JUA4"/>
<organism evidence="1 2">
    <name type="scientific">Trachymyrmex septentrionalis</name>
    <dbReference type="NCBI Taxonomy" id="34720"/>
    <lineage>
        <taxon>Eukaryota</taxon>
        <taxon>Metazoa</taxon>
        <taxon>Ecdysozoa</taxon>
        <taxon>Arthropoda</taxon>
        <taxon>Hexapoda</taxon>
        <taxon>Insecta</taxon>
        <taxon>Pterygota</taxon>
        <taxon>Neoptera</taxon>
        <taxon>Endopterygota</taxon>
        <taxon>Hymenoptera</taxon>
        <taxon>Apocrita</taxon>
        <taxon>Aculeata</taxon>
        <taxon>Formicoidea</taxon>
        <taxon>Formicidae</taxon>
        <taxon>Myrmicinae</taxon>
        <taxon>Trachymyrmex</taxon>
    </lineage>
</organism>
<dbReference type="Proteomes" id="UP000078541">
    <property type="component" value="Unassembled WGS sequence"/>
</dbReference>
<accession>A0A151JUA4</accession>
<gene>
    <name evidence="1" type="ORF">ALC56_09556</name>
</gene>
<evidence type="ECO:0000313" key="1">
    <source>
        <dbReference type="EMBL" id="KYN36096.1"/>
    </source>
</evidence>
<protein>
    <submittedName>
        <fullName evidence="1">Uncharacterized protein</fullName>
    </submittedName>
</protein>
<proteinExistence type="predicted"/>
<reference evidence="1 2" key="1">
    <citation type="submission" date="2016-03" db="EMBL/GenBank/DDBJ databases">
        <title>Trachymyrmex septentrionalis WGS genome.</title>
        <authorList>
            <person name="Nygaard S."/>
            <person name="Hu H."/>
            <person name="Boomsma J."/>
            <person name="Zhang G."/>
        </authorList>
    </citation>
    <scope>NUCLEOTIDE SEQUENCE [LARGE SCALE GENOMIC DNA]</scope>
    <source>
        <strain evidence="1">Tsep2-gDNA-1</strain>
        <tissue evidence="1">Whole body</tissue>
    </source>
</reference>
<dbReference type="EMBL" id="KQ981757">
    <property type="protein sequence ID" value="KYN36096.1"/>
    <property type="molecule type" value="Genomic_DNA"/>
</dbReference>
<evidence type="ECO:0000313" key="2">
    <source>
        <dbReference type="Proteomes" id="UP000078541"/>
    </source>
</evidence>
<sequence>MWISHIHWSETDQSSRLSSLPVLDPIIREILNYSPLPLEERFPPTPSFEDRISLPSFIKERLPPPPPLNPLPPPPFQPDPAPIDWDRLFRLYSSPTNEGDRLMVAYIPGNPTPYTLQYKYLVPMCSCTTFLASNPPPVNCLQ</sequence>
<keyword evidence="2" id="KW-1185">Reference proteome</keyword>